<evidence type="ECO:0000256" key="6">
    <source>
        <dbReference type="ARBA" id="ARBA00023315"/>
    </source>
</evidence>
<keyword evidence="2 7" id="KW-0963">Cytoplasm</keyword>
<keyword evidence="11" id="KW-1185">Reference proteome</keyword>
<dbReference type="GO" id="GO:0004414">
    <property type="term" value="F:homoserine O-acetyltransferase activity"/>
    <property type="evidence" value="ECO:0007669"/>
    <property type="project" value="UniProtKB-UniRule"/>
</dbReference>
<feature type="binding site" evidence="7">
    <location>
        <position position="224"/>
    </location>
    <ligand>
        <name>substrate</name>
    </ligand>
</feature>
<dbReference type="GO" id="GO:0005737">
    <property type="term" value="C:cytoplasm"/>
    <property type="evidence" value="ECO:0007669"/>
    <property type="project" value="UniProtKB-SubCell"/>
</dbReference>
<dbReference type="AlphaFoldDB" id="A0A160T2H2"/>
<dbReference type="EC" id="2.3.1.31" evidence="7"/>
<organism evidence="10 11">
    <name type="scientific">Candidatus Promineifilum breve</name>
    <dbReference type="NCBI Taxonomy" id="1806508"/>
    <lineage>
        <taxon>Bacteria</taxon>
        <taxon>Bacillati</taxon>
        <taxon>Chloroflexota</taxon>
        <taxon>Ardenticatenia</taxon>
        <taxon>Candidatus Promineifilales</taxon>
        <taxon>Candidatus Promineifilaceae</taxon>
        <taxon>Candidatus Promineifilum</taxon>
    </lineage>
</organism>
<name>A0A160T2H2_9CHLR</name>
<dbReference type="Proteomes" id="UP000215027">
    <property type="component" value="Chromosome I"/>
</dbReference>
<comment type="pathway">
    <text evidence="7">Amino-acid biosynthesis; L-methionine biosynthesis via de novo pathway; O-acetyl-L-homoserine from L-homoserine: step 1/1.</text>
</comment>
<dbReference type="NCBIfam" id="NF001209">
    <property type="entry name" value="PRK00175.1"/>
    <property type="match status" value="1"/>
</dbReference>
<reference evidence="10" key="1">
    <citation type="submission" date="2016-01" db="EMBL/GenBank/DDBJ databases">
        <authorList>
            <person name="Mcilroy J.S."/>
            <person name="Karst M S."/>
            <person name="Albertsen M."/>
        </authorList>
    </citation>
    <scope>NUCLEOTIDE SEQUENCE</scope>
    <source>
        <strain evidence="10">Cfx-K</strain>
    </source>
</reference>
<dbReference type="PANTHER" id="PTHR32268">
    <property type="entry name" value="HOMOSERINE O-ACETYLTRANSFERASE"/>
    <property type="match status" value="1"/>
</dbReference>
<dbReference type="InterPro" id="IPR029058">
    <property type="entry name" value="AB_hydrolase_fold"/>
</dbReference>
<accession>A0A160T2H2</accession>
<comment type="subunit">
    <text evidence="1 7">Homodimer.</text>
</comment>
<dbReference type="GO" id="GO:0009086">
    <property type="term" value="P:methionine biosynthetic process"/>
    <property type="evidence" value="ECO:0007669"/>
    <property type="project" value="UniProtKB-UniRule"/>
</dbReference>
<gene>
    <name evidence="10" type="primary">metX</name>
    <name evidence="7" type="synonym">metXA</name>
    <name evidence="10" type="ORF">CFX0092_A1220</name>
</gene>
<dbReference type="OrthoDB" id="9800754at2"/>
<dbReference type="Gene3D" id="1.10.1740.110">
    <property type="match status" value="1"/>
</dbReference>
<evidence type="ECO:0000256" key="5">
    <source>
        <dbReference type="ARBA" id="ARBA00023167"/>
    </source>
</evidence>
<evidence type="ECO:0000313" key="11">
    <source>
        <dbReference type="Proteomes" id="UP000215027"/>
    </source>
</evidence>
<protein>
    <recommendedName>
        <fullName evidence="7">Homoserine O-acetyltransferase</fullName>
        <shortName evidence="7">HAT</shortName>
        <ecNumber evidence="7">2.3.1.31</ecNumber>
    </recommendedName>
    <alternativeName>
        <fullName evidence="7">Homoserine transacetylase</fullName>
        <shortName evidence="7">HTA</shortName>
    </alternativeName>
</protein>
<evidence type="ECO:0000256" key="2">
    <source>
        <dbReference type="ARBA" id="ARBA00022490"/>
    </source>
</evidence>
<feature type="active site" evidence="7 8">
    <location>
        <position position="353"/>
    </location>
</feature>
<dbReference type="InterPro" id="IPR000073">
    <property type="entry name" value="AB_hydrolase_1"/>
</dbReference>
<keyword evidence="3 7" id="KW-0028">Amino-acid biosynthesis</keyword>
<comment type="caution">
    <text evidence="7">Lacks conserved residue(s) required for the propagation of feature annotation.</text>
</comment>
<feature type="domain" description="AB hydrolase-1" evidence="9">
    <location>
        <begin position="48"/>
        <end position="358"/>
    </location>
</feature>
<dbReference type="HAMAP" id="MF_00296">
    <property type="entry name" value="MetX_acyltransf"/>
    <property type="match status" value="1"/>
</dbReference>
<evidence type="ECO:0000256" key="1">
    <source>
        <dbReference type="ARBA" id="ARBA00011738"/>
    </source>
</evidence>
<proteinExistence type="inferred from homology"/>
<dbReference type="RefSeq" id="WP_095042636.1">
    <property type="nucleotide sequence ID" value="NZ_LN890655.1"/>
</dbReference>
<dbReference type="KEGG" id="pbf:CFX0092_A1220"/>
<feature type="binding site" evidence="7">
    <location>
        <position position="354"/>
    </location>
    <ligand>
        <name>substrate</name>
    </ligand>
</feature>
<evidence type="ECO:0000256" key="3">
    <source>
        <dbReference type="ARBA" id="ARBA00022605"/>
    </source>
</evidence>
<dbReference type="Gene3D" id="3.40.50.1820">
    <property type="entry name" value="alpha/beta hydrolase"/>
    <property type="match status" value="1"/>
</dbReference>
<dbReference type="FunFam" id="1.10.1740.110:FF:000001">
    <property type="entry name" value="Homoserine O-acetyltransferase"/>
    <property type="match status" value="1"/>
</dbReference>
<dbReference type="NCBIfam" id="TIGR01392">
    <property type="entry name" value="homoserO_Ac_trn"/>
    <property type="match status" value="1"/>
</dbReference>
<sequence length="383" mass="41662">MTSSLGLVTPHTFTFGEAEPFVLESGATLGPVTLAYETYGRLNAARSNAILILHALSGSAHAAGTHAADDAHPGWWDECIGPGKAFDTERYFVICSNVLGSCYGSSGPTAENPQTGRPYGLAFPVVTVGDMVRAQERLLDHLGIERLLCAAGGSMGGMQVLEWAAHHPGRLRAAIPLATTARHSPMLIALSEVGRQAIYADPAWNNGDYYANGHKPDAGLAVARMVGHITYLSDASMNQKFGRRLQTREQYGYEFQTEFAVESYLKYNGNNFTRRFDANSYLYVTKAMDYFDLTQPTGSLAAALAGASAIKFLVVSFTSDWLYPSYHSKDLVRALHTVGADVTYLDIESTWGHDAFLLEVDTMTRLLGSFLDRLAQEEGVARP</sequence>
<dbReference type="EMBL" id="LN890655">
    <property type="protein sequence ID" value="CUS03098.2"/>
    <property type="molecule type" value="Genomic_DNA"/>
</dbReference>
<dbReference type="Pfam" id="PF00561">
    <property type="entry name" value="Abhydrolase_1"/>
    <property type="match status" value="1"/>
</dbReference>
<comment type="function">
    <text evidence="7">Transfers an acetyl group from acetyl-CoA to L-homoserine, forming acetyl-L-homoserine.</text>
</comment>
<dbReference type="PANTHER" id="PTHR32268:SF11">
    <property type="entry name" value="HOMOSERINE O-ACETYLTRANSFERASE"/>
    <property type="match status" value="1"/>
</dbReference>
<evidence type="ECO:0000256" key="4">
    <source>
        <dbReference type="ARBA" id="ARBA00022679"/>
    </source>
</evidence>
<comment type="similarity">
    <text evidence="7">Belongs to the AB hydrolase superfamily. MetX family.</text>
</comment>
<evidence type="ECO:0000313" key="10">
    <source>
        <dbReference type="EMBL" id="CUS03098.2"/>
    </source>
</evidence>
<comment type="subcellular location">
    <subcellularLocation>
        <location evidence="7">Cytoplasm</location>
    </subcellularLocation>
</comment>
<dbReference type="InterPro" id="IPR008220">
    <property type="entry name" value="HAT_MetX-like"/>
</dbReference>
<dbReference type="UniPathway" id="UPA00051">
    <property type="reaction ID" value="UER00074"/>
</dbReference>
<comment type="catalytic activity">
    <reaction evidence="7">
        <text>L-homoserine + acetyl-CoA = O-acetyl-L-homoserine + CoA</text>
        <dbReference type="Rhea" id="RHEA:13701"/>
        <dbReference type="ChEBI" id="CHEBI:57287"/>
        <dbReference type="ChEBI" id="CHEBI:57288"/>
        <dbReference type="ChEBI" id="CHEBI:57476"/>
        <dbReference type="ChEBI" id="CHEBI:57716"/>
        <dbReference type="EC" id="2.3.1.31"/>
    </reaction>
</comment>
<evidence type="ECO:0000259" key="9">
    <source>
        <dbReference type="Pfam" id="PF00561"/>
    </source>
</evidence>
<feature type="active site" description="Nucleophile" evidence="7 8">
    <location>
        <position position="154"/>
    </location>
</feature>
<dbReference type="SUPFAM" id="SSF53474">
    <property type="entry name" value="alpha/beta-Hydrolases"/>
    <property type="match status" value="1"/>
</dbReference>
<evidence type="ECO:0000256" key="8">
    <source>
        <dbReference type="PIRSR" id="PIRSR000443-1"/>
    </source>
</evidence>
<keyword evidence="6 7" id="KW-0012">Acyltransferase</keyword>
<dbReference type="GO" id="GO:0009092">
    <property type="term" value="P:homoserine metabolic process"/>
    <property type="evidence" value="ECO:0007669"/>
    <property type="project" value="TreeGrafter"/>
</dbReference>
<keyword evidence="5 7" id="KW-0486">Methionine biosynthesis</keyword>
<evidence type="ECO:0000256" key="7">
    <source>
        <dbReference type="HAMAP-Rule" id="MF_00296"/>
    </source>
</evidence>
<feature type="active site" evidence="7 8">
    <location>
        <position position="320"/>
    </location>
</feature>
<dbReference type="PIRSF" id="PIRSF000443">
    <property type="entry name" value="Homoser_Ac_trans"/>
    <property type="match status" value="1"/>
</dbReference>
<keyword evidence="4 7" id="KW-0808">Transferase</keyword>